<evidence type="ECO:0000256" key="2">
    <source>
        <dbReference type="ARBA" id="ARBA00022722"/>
    </source>
</evidence>
<organism evidence="9 10">
    <name type="scientific">Drosophila hydei</name>
    <name type="common">Fruit fly</name>
    <dbReference type="NCBI Taxonomy" id="7224"/>
    <lineage>
        <taxon>Eukaryota</taxon>
        <taxon>Metazoa</taxon>
        <taxon>Ecdysozoa</taxon>
        <taxon>Arthropoda</taxon>
        <taxon>Hexapoda</taxon>
        <taxon>Insecta</taxon>
        <taxon>Pterygota</taxon>
        <taxon>Neoptera</taxon>
        <taxon>Endopterygota</taxon>
        <taxon>Diptera</taxon>
        <taxon>Brachycera</taxon>
        <taxon>Muscomorpha</taxon>
        <taxon>Ephydroidea</taxon>
        <taxon>Drosophilidae</taxon>
        <taxon>Drosophila</taxon>
    </lineage>
</organism>
<feature type="domain" description="DNA/RNA non-specific endonuclease/pyrophosphatase/phosphodiesterase" evidence="8">
    <location>
        <begin position="175"/>
        <end position="424"/>
    </location>
</feature>
<protein>
    <submittedName>
        <fullName evidence="10">Uncharacterized protein LOC111597345</fullName>
    </submittedName>
</protein>
<dbReference type="RefSeq" id="XP_030081678.1">
    <property type="nucleotide sequence ID" value="XM_030225818.1"/>
</dbReference>
<dbReference type="InterPro" id="IPR044925">
    <property type="entry name" value="His-Me_finger_sf"/>
</dbReference>
<proteinExistence type="inferred from homology"/>
<dbReference type="InterPro" id="IPR044929">
    <property type="entry name" value="DNA/RNA_non-sp_Endonuclease_sf"/>
</dbReference>
<name>A0A6J2SV31_DROHY</name>
<dbReference type="OrthoDB" id="5960141at2759"/>
<dbReference type="SMART" id="SM00477">
    <property type="entry name" value="NUC"/>
    <property type="match status" value="1"/>
</dbReference>
<dbReference type="AlphaFoldDB" id="A0A6J2SV31"/>
<dbReference type="GO" id="GO:0005634">
    <property type="term" value="C:nucleus"/>
    <property type="evidence" value="ECO:0007669"/>
    <property type="project" value="TreeGrafter"/>
</dbReference>
<feature type="binding site" evidence="5">
    <location>
        <position position="294"/>
    </location>
    <ligand>
        <name>Mg(2+)</name>
        <dbReference type="ChEBI" id="CHEBI:18420"/>
        <note>catalytic</note>
    </ligand>
</feature>
<dbReference type="InterPro" id="IPR040255">
    <property type="entry name" value="Non-specific_endonuclease"/>
</dbReference>
<dbReference type="SUPFAM" id="SSF54060">
    <property type="entry name" value="His-Me finger endonucleases"/>
    <property type="match status" value="1"/>
</dbReference>
<feature type="signal peptide" evidence="6">
    <location>
        <begin position="1"/>
        <end position="19"/>
    </location>
</feature>
<keyword evidence="2" id="KW-0540">Nuclease</keyword>
<feature type="chain" id="PRO_5026832479" evidence="6">
    <location>
        <begin position="20"/>
        <end position="443"/>
    </location>
</feature>
<evidence type="ECO:0000259" key="7">
    <source>
        <dbReference type="SMART" id="SM00477"/>
    </source>
</evidence>
<dbReference type="InterPro" id="IPR001604">
    <property type="entry name" value="Endo_G_ENPP1-like_dom"/>
</dbReference>
<dbReference type="PANTHER" id="PTHR13966:SF19">
    <property type="entry name" value="NUCLEASE EXOG, MITOCHONDRIAL"/>
    <property type="match status" value="1"/>
</dbReference>
<dbReference type="Pfam" id="PF01223">
    <property type="entry name" value="Endonuclease_NS"/>
    <property type="match status" value="1"/>
</dbReference>
<dbReference type="SMART" id="SM00892">
    <property type="entry name" value="Endonuclease_NS"/>
    <property type="match status" value="1"/>
</dbReference>
<keyword evidence="3" id="KW-0255">Endonuclease</keyword>
<keyword evidence="9" id="KW-1185">Reference proteome</keyword>
<dbReference type="GO" id="GO:0000014">
    <property type="term" value="F:single-stranded DNA endodeoxyribonuclease activity"/>
    <property type="evidence" value="ECO:0007669"/>
    <property type="project" value="TreeGrafter"/>
</dbReference>
<dbReference type="PANTHER" id="PTHR13966">
    <property type="entry name" value="ENDONUCLEASE RELATED"/>
    <property type="match status" value="1"/>
</dbReference>
<feature type="active site" description="Proton acceptor" evidence="4">
    <location>
        <position position="264"/>
    </location>
</feature>
<evidence type="ECO:0000256" key="4">
    <source>
        <dbReference type="PIRSR" id="PIRSR640255-1"/>
    </source>
</evidence>
<evidence type="ECO:0000256" key="3">
    <source>
        <dbReference type="ARBA" id="ARBA00022759"/>
    </source>
</evidence>
<reference evidence="10" key="1">
    <citation type="submission" date="2025-08" db="UniProtKB">
        <authorList>
            <consortium name="RefSeq"/>
        </authorList>
    </citation>
    <scope>IDENTIFICATION</scope>
    <source>
        <strain evidence="10">15085-1641.00</strain>
        <tissue evidence="10">Whole body</tissue>
    </source>
</reference>
<comment type="similarity">
    <text evidence="1">Belongs to the DNA/RNA non-specific endonuclease family.</text>
</comment>
<evidence type="ECO:0000256" key="1">
    <source>
        <dbReference type="ARBA" id="ARBA00010052"/>
    </source>
</evidence>
<dbReference type="GO" id="GO:0005743">
    <property type="term" value="C:mitochondrial inner membrane"/>
    <property type="evidence" value="ECO:0007669"/>
    <property type="project" value="TreeGrafter"/>
</dbReference>
<evidence type="ECO:0000259" key="8">
    <source>
        <dbReference type="SMART" id="SM00892"/>
    </source>
</evidence>
<feature type="domain" description="ENPP1-3/EXOG-like endonuclease/phosphodiesterase" evidence="7">
    <location>
        <begin position="215"/>
        <end position="397"/>
    </location>
</feature>
<dbReference type="GO" id="GO:0003676">
    <property type="term" value="F:nucleic acid binding"/>
    <property type="evidence" value="ECO:0007669"/>
    <property type="project" value="InterPro"/>
</dbReference>
<dbReference type="GO" id="GO:0006309">
    <property type="term" value="P:apoptotic DNA fragmentation"/>
    <property type="evidence" value="ECO:0007669"/>
    <property type="project" value="TreeGrafter"/>
</dbReference>
<dbReference type="GeneID" id="111597345"/>
<keyword evidence="5" id="KW-0479">Metal-binding</keyword>
<keyword evidence="3" id="KW-0378">Hydrolase</keyword>
<dbReference type="FunFam" id="3.40.570.10:FF:000007">
    <property type="entry name" value="Alkaline nuclease"/>
    <property type="match status" value="1"/>
</dbReference>
<evidence type="ECO:0000256" key="6">
    <source>
        <dbReference type="SAM" id="SignalP"/>
    </source>
</evidence>
<evidence type="ECO:0000313" key="9">
    <source>
        <dbReference type="Proteomes" id="UP000504633"/>
    </source>
</evidence>
<keyword evidence="6" id="KW-0732">Signal</keyword>
<dbReference type="OMA" id="CDVNEFN"/>
<evidence type="ECO:0000313" key="10">
    <source>
        <dbReference type="RefSeq" id="XP_030081678.1"/>
    </source>
</evidence>
<evidence type="ECO:0000256" key="5">
    <source>
        <dbReference type="PIRSR" id="PIRSR640255-2"/>
    </source>
</evidence>
<dbReference type="Gene3D" id="3.40.570.10">
    <property type="entry name" value="Extracellular Endonuclease, subunit A"/>
    <property type="match status" value="1"/>
</dbReference>
<dbReference type="GO" id="GO:0004521">
    <property type="term" value="F:RNA endonuclease activity"/>
    <property type="evidence" value="ECO:0007669"/>
    <property type="project" value="TreeGrafter"/>
</dbReference>
<dbReference type="Proteomes" id="UP000504633">
    <property type="component" value="Unplaced"/>
</dbReference>
<sequence length="443" mass="49937">MHTVLIALLLFASTNEIQAREAMKPAEEVGQIIRDLEGIHVGQQDAPCTLDIQNDLPLSNLQPLYLHPNTDSYWLPTAKGELQIPRGANIELYCTHSFSIGNSDGSYSHNPSIHVRCLHDKTFDWEGGKWELGDFTCAKPLTYTVERMNQSCGDGDVASHGRVYRVGYNISAGRFVRTIELCHDADQLRTHYASYQLVPANALFQRQVKRVKFSSAGHFSGYDMNDLYSQKNQLKQVAKLVKQPIASAHVSSFLKEGQYLTRGHLASKADFIYASQQRSSFNYLNVAPQWQRFNNGHWQIVEDKMRQLVARLDLSVTVYTGTYGVMPVPQQSEAAGFHLATHAEGEGVLPVPRLYYRVLIDNQNRRRGLALVGVNNPHATLSEIEDSYIICPPVDVHHVRVLLRWLQVEDLKKGYLYACRVADLAKAVGHLPLQLEDVNELIE</sequence>
<dbReference type="KEGG" id="dhe:111597345"/>
<dbReference type="GO" id="GO:0046872">
    <property type="term" value="F:metal ion binding"/>
    <property type="evidence" value="ECO:0007669"/>
    <property type="project" value="UniProtKB-KW"/>
</dbReference>
<dbReference type="InterPro" id="IPR020821">
    <property type="entry name" value="ENPP1-3/EXOG-like_nuc-like"/>
</dbReference>
<accession>A0A6J2SV31</accession>
<gene>
    <name evidence="10" type="primary">LOC111597345</name>
</gene>